<name>A0A2T3FND3_9CLOT</name>
<comment type="caution">
    <text evidence="2">The sequence shown here is derived from an EMBL/GenBank/DDBJ whole genome shotgun (WGS) entry which is preliminary data.</text>
</comment>
<dbReference type="CDD" id="cd00093">
    <property type="entry name" value="HTH_XRE"/>
    <property type="match status" value="1"/>
</dbReference>
<proteinExistence type="predicted"/>
<dbReference type="Gene3D" id="1.10.260.40">
    <property type="entry name" value="lambda repressor-like DNA-binding domains"/>
    <property type="match status" value="1"/>
</dbReference>
<dbReference type="SMART" id="SM00530">
    <property type="entry name" value="HTH_XRE"/>
    <property type="match status" value="1"/>
</dbReference>
<gene>
    <name evidence="2" type="ORF">C7U56_09455</name>
</gene>
<sequence length="115" mass="13162">MHDIKQILAIAVREARTELGLSQEKLAETLNMDTRTILNIEAGRGNPKYDKLYPLITYLKIPADKIFYPANANQHPNLQKLLTLLNDCTEQEAADLLPMVRYLLDLLHKQDHPTL</sequence>
<dbReference type="PROSITE" id="PS50943">
    <property type="entry name" value="HTH_CROC1"/>
    <property type="match status" value="1"/>
</dbReference>
<dbReference type="GO" id="GO:0003677">
    <property type="term" value="F:DNA binding"/>
    <property type="evidence" value="ECO:0007669"/>
    <property type="project" value="InterPro"/>
</dbReference>
<evidence type="ECO:0000259" key="1">
    <source>
        <dbReference type="PROSITE" id="PS50943"/>
    </source>
</evidence>
<organism evidence="2 3">
    <name type="scientific">Clostridium fessum</name>
    <dbReference type="NCBI Taxonomy" id="2126740"/>
    <lineage>
        <taxon>Bacteria</taxon>
        <taxon>Bacillati</taxon>
        <taxon>Bacillota</taxon>
        <taxon>Clostridia</taxon>
        <taxon>Eubacteriales</taxon>
        <taxon>Clostridiaceae</taxon>
        <taxon>Clostridium</taxon>
    </lineage>
</organism>
<reference evidence="2 3" key="1">
    <citation type="submission" date="2018-03" db="EMBL/GenBank/DDBJ databases">
        <title>Lachnoclostridium SNUG30386 gen.nov., sp.nov., isolated from human faeces.</title>
        <authorList>
            <person name="Seo B."/>
            <person name="Jeon K."/>
            <person name="Ko G."/>
        </authorList>
    </citation>
    <scope>NUCLEOTIDE SEQUENCE [LARGE SCALE GENOMIC DNA]</scope>
    <source>
        <strain evidence="2 3">SNUG30386</strain>
    </source>
</reference>
<feature type="domain" description="HTH cro/C1-type" evidence="1">
    <location>
        <begin position="12"/>
        <end position="66"/>
    </location>
</feature>
<protein>
    <submittedName>
        <fullName evidence="2">XRE family transcriptional regulator</fullName>
    </submittedName>
</protein>
<evidence type="ECO:0000313" key="2">
    <source>
        <dbReference type="EMBL" id="PST36784.1"/>
    </source>
</evidence>
<dbReference type="Pfam" id="PF01381">
    <property type="entry name" value="HTH_3"/>
    <property type="match status" value="1"/>
</dbReference>
<dbReference type="Proteomes" id="UP000241048">
    <property type="component" value="Unassembled WGS sequence"/>
</dbReference>
<dbReference type="RefSeq" id="WP_002596373.1">
    <property type="nucleotide sequence ID" value="NZ_PYLO01000003.1"/>
</dbReference>
<keyword evidence="3" id="KW-1185">Reference proteome</keyword>
<dbReference type="EMBL" id="PYLO01000003">
    <property type="protein sequence ID" value="PST36784.1"/>
    <property type="molecule type" value="Genomic_DNA"/>
</dbReference>
<accession>A0A2T3FND3</accession>
<dbReference type="AlphaFoldDB" id="A0A2T3FND3"/>
<evidence type="ECO:0000313" key="3">
    <source>
        <dbReference type="Proteomes" id="UP000241048"/>
    </source>
</evidence>
<dbReference type="SUPFAM" id="SSF47413">
    <property type="entry name" value="lambda repressor-like DNA-binding domains"/>
    <property type="match status" value="1"/>
</dbReference>
<dbReference type="InterPro" id="IPR001387">
    <property type="entry name" value="Cro/C1-type_HTH"/>
</dbReference>
<dbReference type="InterPro" id="IPR010982">
    <property type="entry name" value="Lambda_DNA-bd_dom_sf"/>
</dbReference>